<evidence type="ECO:0000256" key="6">
    <source>
        <dbReference type="ARBA" id="ARBA00022725"/>
    </source>
</evidence>
<dbReference type="PANTHER" id="PTHR11923:SF69">
    <property type="entry name" value="SENSORY NEURON MEMBRANE PROTEIN 1"/>
    <property type="match status" value="1"/>
</dbReference>
<keyword evidence="11" id="KW-0325">Glycoprotein</keyword>
<keyword evidence="13" id="KW-1185">Reference proteome</keyword>
<keyword evidence="6" id="KW-0552">Olfaction</keyword>
<evidence type="ECO:0000256" key="3">
    <source>
        <dbReference type="ARBA" id="ARBA00022475"/>
    </source>
</evidence>
<comment type="similarity">
    <text evidence="2">Belongs to the CD36 family.</text>
</comment>
<name>A0A1W4X6R9_AGRPL</name>
<dbReference type="Pfam" id="PF01130">
    <property type="entry name" value="CD36"/>
    <property type="match status" value="1"/>
</dbReference>
<dbReference type="InterPro" id="IPR002159">
    <property type="entry name" value="CD36_fam"/>
</dbReference>
<comment type="subcellular location">
    <subcellularLocation>
        <location evidence="1">Cell membrane</location>
        <topology evidence="1">Multi-pass membrane protein</topology>
    </subcellularLocation>
</comment>
<evidence type="ECO:0000313" key="13">
    <source>
        <dbReference type="Proteomes" id="UP000192223"/>
    </source>
</evidence>
<dbReference type="KEGG" id="apln:108739228"/>
<dbReference type="Proteomes" id="UP000192223">
    <property type="component" value="Unplaced"/>
</dbReference>
<dbReference type="RefSeq" id="XP_018328532.1">
    <property type="nucleotide sequence ID" value="XM_018473030.1"/>
</dbReference>
<sequence>MKSHFVIIFVILNVAFLACFAGWYIVPEYLDGIVDKKSVVVKSTPVFESWKTPYDSTSSKFKIYFFNVTNPEQVENGGTPFLRQVGPYVYDVKIEHIDISENPADFSVDYFRKKTYYFNEIESIGKDTDRLTVLNIALMSSALALHEFVPQMLPDLSKTLPFLYPSLHDIFLRETVKNMVFDGITLHCEHEETEWLCSLLGLIQIKNLRPAPNGMDYVVSLMTNGSIDGPFEMYTGQDNLTKRGTLIKYEFDNELNAWTGECRIIKGSDGWFFPKPLEKEKGIDIFLPEICTHMHLSYERESKVNAVDTIRFSYKESDVSNLDCYCPKLYSHENGTSPRCPLPGLIDIKSCIDYSILVSPPHFYLSHHLLVDKVEGLTPEKSRHESYVEIDPITSTPLEACIRLQLNTEVVRISEFEYLSNVTEYIVFPLGWYEMAVKAKDNVEENVKGALFLYKVGYISKWVIGCVTILIAVIFLMTCTYYHCLSKEVKDEFSPSQNLTNSNNVQLNENGKFETRKI</sequence>
<dbReference type="AlphaFoldDB" id="A0A1W4X6R9"/>
<dbReference type="PRINTS" id="PR01609">
    <property type="entry name" value="CD36FAMILY"/>
</dbReference>
<dbReference type="InParanoid" id="A0A1W4X6R9"/>
<evidence type="ECO:0000256" key="1">
    <source>
        <dbReference type="ARBA" id="ARBA00004651"/>
    </source>
</evidence>
<reference evidence="14" key="1">
    <citation type="submission" date="2025-08" db="UniProtKB">
        <authorList>
            <consortium name="RefSeq"/>
        </authorList>
    </citation>
    <scope>IDENTIFICATION</scope>
    <source>
        <tissue evidence="14">Entire body</tissue>
    </source>
</reference>
<gene>
    <name evidence="14" type="primary">LOC108739228</name>
</gene>
<accession>A0A1W4X6R9</accession>
<evidence type="ECO:0000313" key="14">
    <source>
        <dbReference type="RefSeq" id="XP_018328532.1"/>
    </source>
</evidence>
<dbReference type="GO" id="GO:0005886">
    <property type="term" value="C:plasma membrane"/>
    <property type="evidence" value="ECO:0007669"/>
    <property type="project" value="UniProtKB-SubCell"/>
</dbReference>
<keyword evidence="5 12" id="KW-0812">Transmembrane</keyword>
<keyword evidence="3" id="KW-1003">Cell membrane</keyword>
<keyword evidence="8 12" id="KW-0472">Membrane</keyword>
<dbReference type="GeneID" id="108739228"/>
<dbReference type="PROSITE" id="PS51257">
    <property type="entry name" value="PROKAR_LIPOPROTEIN"/>
    <property type="match status" value="1"/>
</dbReference>
<organism evidence="13 14">
    <name type="scientific">Agrilus planipennis</name>
    <name type="common">Emerald ash borer</name>
    <name type="synonym">Agrilus marcopoli</name>
    <dbReference type="NCBI Taxonomy" id="224129"/>
    <lineage>
        <taxon>Eukaryota</taxon>
        <taxon>Metazoa</taxon>
        <taxon>Ecdysozoa</taxon>
        <taxon>Arthropoda</taxon>
        <taxon>Hexapoda</taxon>
        <taxon>Insecta</taxon>
        <taxon>Pterygota</taxon>
        <taxon>Neoptera</taxon>
        <taxon>Endopterygota</taxon>
        <taxon>Coleoptera</taxon>
        <taxon>Polyphaga</taxon>
        <taxon>Elateriformia</taxon>
        <taxon>Buprestoidea</taxon>
        <taxon>Buprestidae</taxon>
        <taxon>Agrilinae</taxon>
        <taxon>Agrilus</taxon>
    </lineage>
</organism>
<dbReference type="STRING" id="224129.A0A1W4X6R9"/>
<dbReference type="GO" id="GO:0007608">
    <property type="term" value="P:sensory perception of smell"/>
    <property type="evidence" value="ECO:0007669"/>
    <property type="project" value="UniProtKB-KW"/>
</dbReference>
<evidence type="ECO:0000256" key="9">
    <source>
        <dbReference type="ARBA" id="ARBA00023157"/>
    </source>
</evidence>
<evidence type="ECO:0000256" key="10">
    <source>
        <dbReference type="ARBA" id="ARBA00023170"/>
    </source>
</evidence>
<keyword evidence="4" id="KW-0716">Sensory transduction</keyword>
<evidence type="ECO:0000256" key="11">
    <source>
        <dbReference type="ARBA" id="ARBA00023180"/>
    </source>
</evidence>
<evidence type="ECO:0000256" key="4">
    <source>
        <dbReference type="ARBA" id="ARBA00022606"/>
    </source>
</evidence>
<evidence type="ECO:0000256" key="5">
    <source>
        <dbReference type="ARBA" id="ARBA00022692"/>
    </source>
</evidence>
<evidence type="ECO:0000256" key="8">
    <source>
        <dbReference type="ARBA" id="ARBA00023136"/>
    </source>
</evidence>
<dbReference type="GO" id="GO:0005044">
    <property type="term" value="F:scavenger receptor activity"/>
    <property type="evidence" value="ECO:0007669"/>
    <property type="project" value="TreeGrafter"/>
</dbReference>
<evidence type="ECO:0000256" key="12">
    <source>
        <dbReference type="SAM" id="Phobius"/>
    </source>
</evidence>
<keyword evidence="9" id="KW-1015">Disulfide bond</keyword>
<keyword evidence="10" id="KW-0675">Receptor</keyword>
<feature type="transmembrane region" description="Helical" evidence="12">
    <location>
        <begin position="6"/>
        <end position="26"/>
    </location>
</feature>
<dbReference type="OrthoDB" id="195015at2759"/>
<evidence type="ECO:0000256" key="2">
    <source>
        <dbReference type="ARBA" id="ARBA00010532"/>
    </source>
</evidence>
<evidence type="ECO:0000256" key="7">
    <source>
        <dbReference type="ARBA" id="ARBA00022989"/>
    </source>
</evidence>
<dbReference type="GO" id="GO:0005737">
    <property type="term" value="C:cytoplasm"/>
    <property type="evidence" value="ECO:0007669"/>
    <property type="project" value="TreeGrafter"/>
</dbReference>
<protein>
    <submittedName>
        <fullName evidence="14">Sensory neuron membrane protein 2-like</fullName>
    </submittedName>
</protein>
<proteinExistence type="inferred from homology"/>
<dbReference type="PANTHER" id="PTHR11923">
    <property type="entry name" value="SCAVENGER RECEPTOR CLASS B TYPE-1 SR-B1"/>
    <property type="match status" value="1"/>
</dbReference>
<feature type="transmembrane region" description="Helical" evidence="12">
    <location>
        <begin position="462"/>
        <end position="483"/>
    </location>
</feature>
<keyword evidence="7 12" id="KW-1133">Transmembrane helix</keyword>